<organism evidence="1 2">
    <name type="scientific">Naganishia vaughanmartiniae</name>
    <dbReference type="NCBI Taxonomy" id="1424756"/>
    <lineage>
        <taxon>Eukaryota</taxon>
        <taxon>Fungi</taxon>
        <taxon>Dikarya</taxon>
        <taxon>Basidiomycota</taxon>
        <taxon>Agaricomycotina</taxon>
        <taxon>Tremellomycetes</taxon>
        <taxon>Filobasidiales</taxon>
        <taxon>Filobasidiaceae</taxon>
        <taxon>Naganishia</taxon>
    </lineage>
</organism>
<proteinExistence type="predicted"/>
<keyword evidence="2" id="KW-1185">Reference proteome</keyword>
<reference evidence="1" key="1">
    <citation type="submission" date="2023-04" db="EMBL/GenBank/DDBJ databases">
        <title>Draft Genome sequencing of Naganishia species isolated from polar environments using Oxford Nanopore Technology.</title>
        <authorList>
            <person name="Leo P."/>
            <person name="Venkateswaran K."/>
        </authorList>
    </citation>
    <scope>NUCLEOTIDE SEQUENCE</scope>
    <source>
        <strain evidence="1">MNA-CCFEE 5425</strain>
    </source>
</reference>
<accession>A0ACC2XNQ7</accession>
<name>A0ACC2XNQ7_9TREE</name>
<dbReference type="Proteomes" id="UP001243375">
    <property type="component" value="Unassembled WGS sequence"/>
</dbReference>
<gene>
    <name evidence="1" type="ORF">QFC22_000449</name>
</gene>
<sequence length="460" mass="51904">MSTNSTQHVQDLQIGLIGMGEASLPFTLPFTTYTYPSKPRTLFCLLDGQDVCKAFSSEWFEQPDVPNIQVLKDGHQVSRISDFIIYSVEAEFISQVVKMYGPSTKPHAIVAGQTSVKAPEREAFEMYLPDDVYIVSVHSLHGPTVTTEGQPLVIIQHRAPDDKVRVVEKILESFKSRYVHLTYEEHDLVTANTQAVTHAAFLSMGTAWKNSQDYPWETSRYVGGIEIVKINIALRIYSNKWHVYAGLAILNPSAREQIRMYAQCATDIFKLMVEERKEVLRERMFAAREGVFGWTREQEGDAAAAPTTTTTPTSKQRKPILLSDRILDQFSLGPKPDAGEPVRPNSHLSLLAMVDCWHKLGIKPYAHLDVAGTPVFMLWIGVAEYLFRSTARLEMAVDCAIRDKTHRSDDTEFVVAARGWSQCVSFGSFDLYRNRFEETASTYPTALPCHVTPTHMELLY</sequence>
<evidence type="ECO:0000313" key="2">
    <source>
        <dbReference type="Proteomes" id="UP001243375"/>
    </source>
</evidence>
<dbReference type="EMBL" id="JASBWU010000001">
    <property type="protein sequence ID" value="KAJ9125488.1"/>
    <property type="molecule type" value="Genomic_DNA"/>
</dbReference>
<protein>
    <submittedName>
        <fullName evidence="1">Uncharacterized protein</fullName>
    </submittedName>
</protein>
<evidence type="ECO:0000313" key="1">
    <source>
        <dbReference type="EMBL" id="KAJ9125488.1"/>
    </source>
</evidence>
<comment type="caution">
    <text evidence="1">The sequence shown here is derived from an EMBL/GenBank/DDBJ whole genome shotgun (WGS) entry which is preliminary data.</text>
</comment>